<name>A0A059KLR8_9BURK</name>
<reference evidence="2 3" key="1">
    <citation type="journal article" date="2014" name="FEMS Microbiol. Ecol.">
        <title>Sphaerotilus natans encrusted with nanoball-shaped Fe(III) oxide minerals formed by nitrate-reducing mixotrophic Fe(II) oxidation.</title>
        <authorList>
            <person name="Park S."/>
            <person name="Kim D.H."/>
            <person name="Lee J.H."/>
            <person name="Hur H.G."/>
        </authorList>
    </citation>
    <scope>NUCLEOTIDE SEQUENCE [LARGE SCALE GENOMIC DNA]</scope>
    <source>
        <strain evidence="2 3">DSM 6575</strain>
    </source>
</reference>
<keyword evidence="1" id="KW-0732">Signal</keyword>
<gene>
    <name evidence="2" type="ORF">X805_20690</name>
</gene>
<evidence type="ECO:0000313" key="2">
    <source>
        <dbReference type="EMBL" id="KDB52320.1"/>
    </source>
</evidence>
<protein>
    <recommendedName>
        <fullName evidence="4">Secreted protein</fullName>
    </recommendedName>
</protein>
<keyword evidence="3" id="KW-1185">Reference proteome</keyword>
<proteinExistence type="predicted"/>
<dbReference type="EMBL" id="AZRA01000051">
    <property type="protein sequence ID" value="KDB52320.1"/>
    <property type="molecule type" value="Genomic_DNA"/>
</dbReference>
<evidence type="ECO:0008006" key="4">
    <source>
        <dbReference type="Google" id="ProtNLM"/>
    </source>
</evidence>
<accession>A0A059KLR8</accession>
<feature type="signal peptide" evidence="1">
    <location>
        <begin position="1"/>
        <end position="25"/>
    </location>
</feature>
<evidence type="ECO:0000256" key="1">
    <source>
        <dbReference type="SAM" id="SignalP"/>
    </source>
</evidence>
<sequence>MVKRPSDKVLALPAKMALLSVWVVASALTCKECDPAAPFFPLIGVTVATEASETTVEVCPHKVVELKAAALSRKVDKPLWILPNDEILALIDVSSVCSVFSGCRSIVINWLMIELTSRPLPRPDAVNAAMTGSFRNQRSKRQRAKPASQFRAQIVKHFQIEDRSEPLAPASHHWISAAAT</sequence>
<comment type="caution">
    <text evidence="2">The sequence shown here is derived from an EMBL/GenBank/DDBJ whole genome shotgun (WGS) entry which is preliminary data.</text>
</comment>
<evidence type="ECO:0000313" key="3">
    <source>
        <dbReference type="Proteomes" id="UP000026714"/>
    </source>
</evidence>
<feature type="chain" id="PRO_5001576018" description="Secreted protein" evidence="1">
    <location>
        <begin position="26"/>
        <end position="180"/>
    </location>
</feature>
<dbReference type="Proteomes" id="UP000026714">
    <property type="component" value="Unassembled WGS sequence"/>
</dbReference>
<organism evidence="2 3">
    <name type="scientific">Sphaerotilus natans subsp. natans DSM 6575</name>
    <dbReference type="NCBI Taxonomy" id="1286631"/>
    <lineage>
        <taxon>Bacteria</taxon>
        <taxon>Pseudomonadati</taxon>
        <taxon>Pseudomonadota</taxon>
        <taxon>Betaproteobacteria</taxon>
        <taxon>Burkholderiales</taxon>
        <taxon>Sphaerotilaceae</taxon>
        <taxon>Sphaerotilus</taxon>
    </lineage>
</organism>
<dbReference type="AlphaFoldDB" id="A0A059KLR8"/>